<feature type="region of interest" description="Disordered" evidence="4">
    <location>
        <begin position="1"/>
        <end position="24"/>
    </location>
</feature>
<dbReference type="SUPFAM" id="SSF50249">
    <property type="entry name" value="Nucleic acid-binding proteins"/>
    <property type="match status" value="1"/>
</dbReference>
<evidence type="ECO:0000313" key="5">
    <source>
        <dbReference type="EMBL" id="GAF81713.1"/>
    </source>
</evidence>
<sequence length="140" mass="15137">MGQFAARQMSRRRKKARWKSTTKKRQMLELWKKDPLKGAPSGRAIVLKKKGVEQKQPHSGIIKAVRAQIVKNGIHVTAFVPGTNAIKFIDEHDEVTIAGVGGSQGGAVGSMHGIKYKVIAVNGVSLSELVSGKKEKPKGA</sequence>
<evidence type="ECO:0000256" key="4">
    <source>
        <dbReference type="SAM" id="MobiDB-lite"/>
    </source>
</evidence>
<keyword evidence="3" id="KW-0687">Ribonucleoprotein</keyword>
<dbReference type="InterPro" id="IPR006032">
    <property type="entry name" value="Ribosomal_uS12"/>
</dbReference>
<dbReference type="Gene3D" id="2.40.50.140">
    <property type="entry name" value="Nucleic acid-binding proteins"/>
    <property type="match status" value="1"/>
</dbReference>
<organism evidence="5">
    <name type="scientific">marine sediment metagenome</name>
    <dbReference type="NCBI Taxonomy" id="412755"/>
    <lineage>
        <taxon>unclassified sequences</taxon>
        <taxon>metagenomes</taxon>
        <taxon>ecological metagenomes</taxon>
    </lineage>
</organism>
<dbReference type="PANTHER" id="PTHR11652">
    <property type="entry name" value="30S RIBOSOMAL PROTEIN S12 FAMILY MEMBER"/>
    <property type="match status" value="1"/>
</dbReference>
<evidence type="ECO:0000256" key="1">
    <source>
        <dbReference type="ARBA" id="ARBA00005657"/>
    </source>
</evidence>
<proteinExistence type="inferred from homology"/>
<evidence type="ECO:0000256" key="3">
    <source>
        <dbReference type="ARBA" id="ARBA00023274"/>
    </source>
</evidence>
<dbReference type="FunFam" id="2.40.50.140:FF:000007">
    <property type="entry name" value="40S ribosomal protein S23"/>
    <property type="match status" value="1"/>
</dbReference>
<dbReference type="AlphaFoldDB" id="X0SKU1"/>
<name>X0SKU1_9ZZZZ</name>
<dbReference type="InterPro" id="IPR012340">
    <property type="entry name" value="NA-bd_OB-fold"/>
</dbReference>
<dbReference type="GO" id="GO:0003735">
    <property type="term" value="F:structural constituent of ribosome"/>
    <property type="evidence" value="ECO:0007669"/>
    <property type="project" value="InterPro"/>
</dbReference>
<feature type="compositionally biased region" description="Basic residues" evidence="4">
    <location>
        <begin position="9"/>
        <end position="24"/>
    </location>
</feature>
<comment type="caution">
    <text evidence="5">The sequence shown here is derived from an EMBL/GenBank/DDBJ whole genome shotgun (WGS) entry which is preliminary data.</text>
</comment>
<dbReference type="Pfam" id="PF00164">
    <property type="entry name" value="Ribosom_S12_S23"/>
    <property type="match status" value="1"/>
</dbReference>
<dbReference type="GO" id="GO:0006412">
    <property type="term" value="P:translation"/>
    <property type="evidence" value="ECO:0007669"/>
    <property type="project" value="InterPro"/>
</dbReference>
<comment type="similarity">
    <text evidence="1">Belongs to the universal ribosomal protein uS12 family.</text>
</comment>
<dbReference type="GO" id="GO:0015935">
    <property type="term" value="C:small ribosomal subunit"/>
    <property type="evidence" value="ECO:0007669"/>
    <property type="project" value="InterPro"/>
</dbReference>
<dbReference type="PIRSF" id="PIRSF002133">
    <property type="entry name" value="Ribosomal_S12/S23"/>
    <property type="match status" value="1"/>
</dbReference>
<dbReference type="NCBIfam" id="TIGR00982">
    <property type="entry name" value="uS12_E_A"/>
    <property type="match status" value="1"/>
</dbReference>
<dbReference type="EMBL" id="BARS01004663">
    <property type="protein sequence ID" value="GAF81713.1"/>
    <property type="molecule type" value="Genomic_DNA"/>
</dbReference>
<protein>
    <recommendedName>
        <fullName evidence="6">30S ribosomal protein S12</fullName>
    </recommendedName>
</protein>
<reference evidence="5" key="1">
    <citation type="journal article" date="2014" name="Front. Microbiol.">
        <title>High frequency of phylogenetically diverse reductive dehalogenase-homologous genes in deep subseafloor sedimentary metagenomes.</title>
        <authorList>
            <person name="Kawai M."/>
            <person name="Futagami T."/>
            <person name="Toyoda A."/>
            <person name="Takaki Y."/>
            <person name="Nishi S."/>
            <person name="Hori S."/>
            <person name="Arai W."/>
            <person name="Tsubouchi T."/>
            <person name="Morono Y."/>
            <person name="Uchiyama I."/>
            <person name="Ito T."/>
            <person name="Fujiyama A."/>
            <person name="Inagaki F."/>
            <person name="Takami H."/>
        </authorList>
    </citation>
    <scope>NUCLEOTIDE SEQUENCE</scope>
    <source>
        <strain evidence="5">Expedition CK06-06</strain>
    </source>
</reference>
<gene>
    <name evidence="5" type="ORF">S01H1_09127</name>
</gene>
<keyword evidence="2" id="KW-0689">Ribosomal protein</keyword>
<evidence type="ECO:0000256" key="2">
    <source>
        <dbReference type="ARBA" id="ARBA00022980"/>
    </source>
</evidence>
<accession>X0SKU1</accession>
<dbReference type="InterPro" id="IPR005680">
    <property type="entry name" value="Ribosomal_uS12_euk/arc"/>
</dbReference>
<evidence type="ECO:0008006" key="6">
    <source>
        <dbReference type="Google" id="ProtNLM"/>
    </source>
</evidence>